<protein>
    <submittedName>
        <fullName evidence="1">11111_t:CDS:1</fullName>
    </submittedName>
</protein>
<sequence length="109" mass="12891">EIALNMKNKNVLPEIATQILKKTALTMSIIENSKRKDFAHNIENYTQDITQDKGNSSKKLYNKGKGKPYREKFAKKKFQHYKGNKKESEDKYYSEFEEKLKKNLIMKKL</sequence>
<evidence type="ECO:0000313" key="1">
    <source>
        <dbReference type="EMBL" id="CAG8572771.1"/>
    </source>
</evidence>
<feature type="non-terminal residue" evidence="1">
    <location>
        <position position="1"/>
    </location>
</feature>
<evidence type="ECO:0000313" key="2">
    <source>
        <dbReference type="Proteomes" id="UP000789702"/>
    </source>
</evidence>
<name>A0ACA9M6K8_9GLOM</name>
<keyword evidence="2" id="KW-1185">Reference proteome</keyword>
<dbReference type="EMBL" id="CAJVPU010007444">
    <property type="protein sequence ID" value="CAG8572771.1"/>
    <property type="molecule type" value="Genomic_DNA"/>
</dbReference>
<dbReference type="Proteomes" id="UP000789702">
    <property type="component" value="Unassembled WGS sequence"/>
</dbReference>
<gene>
    <name evidence="1" type="ORF">DHETER_LOCUS6136</name>
</gene>
<proteinExistence type="predicted"/>
<comment type="caution">
    <text evidence="1">The sequence shown here is derived from an EMBL/GenBank/DDBJ whole genome shotgun (WGS) entry which is preliminary data.</text>
</comment>
<reference evidence="1" key="1">
    <citation type="submission" date="2021-06" db="EMBL/GenBank/DDBJ databases">
        <authorList>
            <person name="Kallberg Y."/>
            <person name="Tangrot J."/>
            <person name="Rosling A."/>
        </authorList>
    </citation>
    <scope>NUCLEOTIDE SEQUENCE</scope>
    <source>
        <strain evidence="1">IL203A</strain>
    </source>
</reference>
<accession>A0ACA9M6K8</accession>
<organism evidence="1 2">
    <name type="scientific">Dentiscutata heterogama</name>
    <dbReference type="NCBI Taxonomy" id="1316150"/>
    <lineage>
        <taxon>Eukaryota</taxon>
        <taxon>Fungi</taxon>
        <taxon>Fungi incertae sedis</taxon>
        <taxon>Mucoromycota</taxon>
        <taxon>Glomeromycotina</taxon>
        <taxon>Glomeromycetes</taxon>
        <taxon>Diversisporales</taxon>
        <taxon>Gigasporaceae</taxon>
        <taxon>Dentiscutata</taxon>
    </lineage>
</organism>